<name>A0A921ZFF5_MANSE</name>
<evidence type="ECO:0000256" key="7">
    <source>
        <dbReference type="ARBA" id="ARBA00023157"/>
    </source>
</evidence>
<comment type="catalytic activity">
    <reaction evidence="8">
        <text>Preferential cleavage: Arg-|-Xaa, Lys-|-Xaa.</text>
        <dbReference type="EC" id="3.4.21.4"/>
    </reaction>
</comment>
<evidence type="ECO:0000256" key="3">
    <source>
        <dbReference type="ARBA" id="ARBA00022670"/>
    </source>
</evidence>
<dbReference type="FunFam" id="2.40.10.10:FF:000047">
    <property type="entry name" value="Trypsin eta"/>
    <property type="match status" value="1"/>
</dbReference>
<evidence type="ECO:0000256" key="4">
    <source>
        <dbReference type="ARBA" id="ARBA00022729"/>
    </source>
</evidence>
<accession>A0A921ZFF5</accession>
<dbReference type="PROSITE" id="PS00135">
    <property type="entry name" value="TRYPSIN_SER"/>
    <property type="match status" value="1"/>
</dbReference>
<dbReference type="SMART" id="SM00020">
    <property type="entry name" value="Tryp_SPc"/>
    <property type="match status" value="1"/>
</dbReference>
<protein>
    <recommendedName>
        <fullName evidence="9">trypsin</fullName>
        <ecNumber evidence="9">3.4.21.4</ecNumber>
    </recommendedName>
</protein>
<keyword evidence="14" id="KW-1185">Reference proteome</keyword>
<evidence type="ECO:0000259" key="12">
    <source>
        <dbReference type="PROSITE" id="PS50240"/>
    </source>
</evidence>
<gene>
    <name evidence="13" type="ORF">O3G_MSEX009435</name>
</gene>
<evidence type="ECO:0000313" key="14">
    <source>
        <dbReference type="Proteomes" id="UP000791440"/>
    </source>
</evidence>
<dbReference type="PRINTS" id="PR00722">
    <property type="entry name" value="CHYMOTRYPSIN"/>
</dbReference>
<dbReference type="InterPro" id="IPR018114">
    <property type="entry name" value="TRYPSIN_HIS"/>
</dbReference>
<sequence>MGVRTVLLVICLGAAMAVPATDRIVGGQITTVTSYPEIASLARRYLLLFYLHSCGGTILTTKSIMTAAHCVYGDQPADWRIRVGSTYSNSGGSVYNIESITIHPTYDRPTFNNDVAIMRTQGYITYGNLVQPGSIAGANFAVADNSTVVAAGWGSTTNGGAVVSQLRHVALRTVNQMVCALRYNSIEKMVNENMLCAGWLNVGGKDTCQGDSGGPLYYGRVVVGITSWGAQCAAPEFPGVYTRVPRFTSWVQANA</sequence>
<keyword evidence="7" id="KW-1015">Disulfide bond</keyword>
<dbReference type="SUPFAM" id="SSF50494">
    <property type="entry name" value="Trypsin-like serine proteases"/>
    <property type="match status" value="1"/>
</dbReference>
<dbReference type="GO" id="GO:0005576">
    <property type="term" value="C:extracellular region"/>
    <property type="evidence" value="ECO:0007669"/>
    <property type="project" value="UniProtKB-SubCell"/>
</dbReference>
<dbReference type="Pfam" id="PF00089">
    <property type="entry name" value="Trypsin"/>
    <property type="match status" value="1"/>
</dbReference>
<keyword evidence="2" id="KW-0964">Secreted</keyword>
<keyword evidence="5 10" id="KW-0378">Hydrolase</keyword>
<evidence type="ECO:0000256" key="1">
    <source>
        <dbReference type="ARBA" id="ARBA00004613"/>
    </source>
</evidence>
<feature type="chain" id="PRO_5038324500" description="trypsin" evidence="11">
    <location>
        <begin position="18"/>
        <end position="255"/>
    </location>
</feature>
<dbReference type="PANTHER" id="PTHR24252">
    <property type="entry name" value="ACROSIN-RELATED"/>
    <property type="match status" value="1"/>
</dbReference>
<dbReference type="OrthoDB" id="546450at2759"/>
<evidence type="ECO:0000256" key="2">
    <source>
        <dbReference type="ARBA" id="ARBA00022525"/>
    </source>
</evidence>
<reference evidence="13" key="1">
    <citation type="journal article" date="2016" name="Insect Biochem. Mol. Biol.">
        <title>Multifaceted biological insights from a draft genome sequence of the tobacco hornworm moth, Manduca sexta.</title>
        <authorList>
            <person name="Kanost M.R."/>
            <person name="Arrese E.L."/>
            <person name="Cao X."/>
            <person name="Chen Y.R."/>
            <person name="Chellapilla S."/>
            <person name="Goldsmith M.R."/>
            <person name="Grosse-Wilde E."/>
            <person name="Heckel D.G."/>
            <person name="Herndon N."/>
            <person name="Jiang H."/>
            <person name="Papanicolaou A."/>
            <person name="Qu J."/>
            <person name="Soulages J.L."/>
            <person name="Vogel H."/>
            <person name="Walters J."/>
            <person name="Waterhouse R.M."/>
            <person name="Ahn S.J."/>
            <person name="Almeida F.C."/>
            <person name="An C."/>
            <person name="Aqrawi P."/>
            <person name="Bretschneider A."/>
            <person name="Bryant W.B."/>
            <person name="Bucks S."/>
            <person name="Chao H."/>
            <person name="Chevignon G."/>
            <person name="Christen J.M."/>
            <person name="Clarke D.F."/>
            <person name="Dittmer N.T."/>
            <person name="Ferguson L.C.F."/>
            <person name="Garavelou S."/>
            <person name="Gordon K.H.J."/>
            <person name="Gunaratna R.T."/>
            <person name="Han Y."/>
            <person name="Hauser F."/>
            <person name="He Y."/>
            <person name="Heidel-Fischer H."/>
            <person name="Hirsh A."/>
            <person name="Hu Y."/>
            <person name="Jiang H."/>
            <person name="Kalra D."/>
            <person name="Klinner C."/>
            <person name="Konig C."/>
            <person name="Kovar C."/>
            <person name="Kroll A.R."/>
            <person name="Kuwar S.S."/>
            <person name="Lee S.L."/>
            <person name="Lehman R."/>
            <person name="Li K."/>
            <person name="Li Z."/>
            <person name="Liang H."/>
            <person name="Lovelace S."/>
            <person name="Lu Z."/>
            <person name="Mansfield J.H."/>
            <person name="McCulloch K.J."/>
            <person name="Mathew T."/>
            <person name="Morton B."/>
            <person name="Muzny D.M."/>
            <person name="Neunemann D."/>
            <person name="Ongeri F."/>
            <person name="Pauchet Y."/>
            <person name="Pu L.L."/>
            <person name="Pyrousis I."/>
            <person name="Rao X.J."/>
            <person name="Redding A."/>
            <person name="Roesel C."/>
            <person name="Sanchez-Gracia A."/>
            <person name="Schaack S."/>
            <person name="Shukla A."/>
            <person name="Tetreau G."/>
            <person name="Wang Y."/>
            <person name="Xiong G.H."/>
            <person name="Traut W."/>
            <person name="Walsh T.K."/>
            <person name="Worley K.C."/>
            <person name="Wu D."/>
            <person name="Wu W."/>
            <person name="Wu Y.Q."/>
            <person name="Zhang X."/>
            <person name="Zou Z."/>
            <person name="Zucker H."/>
            <person name="Briscoe A.D."/>
            <person name="Burmester T."/>
            <person name="Clem R.J."/>
            <person name="Feyereisen R."/>
            <person name="Grimmelikhuijzen C.J.P."/>
            <person name="Hamodrakas S.J."/>
            <person name="Hansson B.S."/>
            <person name="Huguet E."/>
            <person name="Jermiin L.S."/>
            <person name="Lan Q."/>
            <person name="Lehman H.K."/>
            <person name="Lorenzen M."/>
            <person name="Merzendorfer H."/>
            <person name="Michalopoulos I."/>
            <person name="Morton D.B."/>
            <person name="Muthukrishnan S."/>
            <person name="Oakeshott J.G."/>
            <person name="Palmer W."/>
            <person name="Park Y."/>
            <person name="Passarelli A.L."/>
            <person name="Rozas J."/>
            <person name="Schwartz L.M."/>
            <person name="Smith W."/>
            <person name="Southgate A."/>
            <person name="Vilcinskas A."/>
            <person name="Vogt R."/>
            <person name="Wang P."/>
            <person name="Werren J."/>
            <person name="Yu X.Q."/>
            <person name="Zhou J.J."/>
            <person name="Brown S.J."/>
            <person name="Scherer S.E."/>
            <person name="Richards S."/>
            <person name="Blissard G.W."/>
        </authorList>
    </citation>
    <scope>NUCLEOTIDE SEQUENCE</scope>
</reference>
<evidence type="ECO:0000256" key="6">
    <source>
        <dbReference type="ARBA" id="ARBA00022825"/>
    </source>
</evidence>
<dbReference type="InterPro" id="IPR009003">
    <property type="entry name" value="Peptidase_S1_PA"/>
</dbReference>
<proteinExistence type="predicted"/>
<dbReference type="GO" id="GO:0016485">
    <property type="term" value="P:protein processing"/>
    <property type="evidence" value="ECO:0007669"/>
    <property type="project" value="UniProtKB-ARBA"/>
</dbReference>
<dbReference type="EC" id="3.4.21.4" evidence="9"/>
<organism evidence="13 14">
    <name type="scientific">Manduca sexta</name>
    <name type="common">Tobacco hawkmoth</name>
    <name type="synonym">Tobacco hornworm</name>
    <dbReference type="NCBI Taxonomy" id="7130"/>
    <lineage>
        <taxon>Eukaryota</taxon>
        <taxon>Metazoa</taxon>
        <taxon>Ecdysozoa</taxon>
        <taxon>Arthropoda</taxon>
        <taxon>Hexapoda</taxon>
        <taxon>Insecta</taxon>
        <taxon>Pterygota</taxon>
        <taxon>Neoptera</taxon>
        <taxon>Endopterygota</taxon>
        <taxon>Lepidoptera</taxon>
        <taxon>Glossata</taxon>
        <taxon>Ditrysia</taxon>
        <taxon>Bombycoidea</taxon>
        <taxon>Sphingidae</taxon>
        <taxon>Sphinginae</taxon>
        <taxon>Sphingini</taxon>
        <taxon>Manduca</taxon>
    </lineage>
</organism>
<evidence type="ECO:0000256" key="8">
    <source>
        <dbReference type="ARBA" id="ARBA00036320"/>
    </source>
</evidence>
<dbReference type="Proteomes" id="UP000791440">
    <property type="component" value="Unassembled WGS sequence"/>
</dbReference>
<keyword evidence="6 10" id="KW-0720">Serine protease</keyword>
<dbReference type="AlphaFoldDB" id="A0A921ZFF5"/>
<evidence type="ECO:0000256" key="5">
    <source>
        <dbReference type="ARBA" id="ARBA00022801"/>
    </source>
</evidence>
<dbReference type="GO" id="GO:0004252">
    <property type="term" value="F:serine-type endopeptidase activity"/>
    <property type="evidence" value="ECO:0007669"/>
    <property type="project" value="UniProtKB-EC"/>
</dbReference>
<feature type="domain" description="Peptidase S1" evidence="12">
    <location>
        <begin position="24"/>
        <end position="255"/>
    </location>
</feature>
<comment type="caution">
    <text evidence="13">The sequence shown here is derived from an EMBL/GenBank/DDBJ whole genome shotgun (WGS) entry which is preliminary data.</text>
</comment>
<dbReference type="CDD" id="cd00190">
    <property type="entry name" value="Tryp_SPc"/>
    <property type="match status" value="1"/>
</dbReference>
<evidence type="ECO:0000256" key="9">
    <source>
        <dbReference type="ARBA" id="ARBA00038868"/>
    </source>
</evidence>
<comment type="subcellular location">
    <subcellularLocation>
        <location evidence="1">Secreted</location>
    </subcellularLocation>
</comment>
<evidence type="ECO:0000313" key="13">
    <source>
        <dbReference type="EMBL" id="KAG6455867.1"/>
    </source>
</evidence>
<feature type="signal peptide" evidence="11">
    <location>
        <begin position="1"/>
        <end position="17"/>
    </location>
</feature>
<dbReference type="Gene3D" id="2.40.10.10">
    <property type="entry name" value="Trypsin-like serine proteases"/>
    <property type="match status" value="1"/>
</dbReference>
<dbReference type="PROSITE" id="PS50240">
    <property type="entry name" value="TRYPSIN_DOM"/>
    <property type="match status" value="1"/>
</dbReference>
<dbReference type="PROSITE" id="PS00134">
    <property type="entry name" value="TRYPSIN_HIS"/>
    <property type="match status" value="1"/>
</dbReference>
<dbReference type="EMBL" id="JH668500">
    <property type="protein sequence ID" value="KAG6455868.1"/>
    <property type="molecule type" value="Genomic_DNA"/>
</dbReference>
<keyword evidence="3 10" id="KW-0645">Protease</keyword>
<dbReference type="EMBL" id="JH668500">
    <property type="protein sequence ID" value="KAG6455867.1"/>
    <property type="molecule type" value="Genomic_DNA"/>
</dbReference>
<reference evidence="13" key="2">
    <citation type="submission" date="2020-12" db="EMBL/GenBank/DDBJ databases">
        <authorList>
            <person name="Kanost M."/>
        </authorList>
    </citation>
    <scope>NUCLEOTIDE SEQUENCE</scope>
</reference>
<dbReference type="PANTHER" id="PTHR24252:SF7">
    <property type="entry name" value="HYALIN"/>
    <property type="match status" value="1"/>
</dbReference>
<dbReference type="InterPro" id="IPR001254">
    <property type="entry name" value="Trypsin_dom"/>
</dbReference>
<evidence type="ECO:0000256" key="11">
    <source>
        <dbReference type="SAM" id="SignalP"/>
    </source>
</evidence>
<dbReference type="InterPro" id="IPR033116">
    <property type="entry name" value="TRYPSIN_SER"/>
</dbReference>
<evidence type="ECO:0000256" key="10">
    <source>
        <dbReference type="RuleBase" id="RU363034"/>
    </source>
</evidence>
<keyword evidence="4 11" id="KW-0732">Signal</keyword>
<dbReference type="InterPro" id="IPR043504">
    <property type="entry name" value="Peptidase_S1_PA_chymotrypsin"/>
</dbReference>
<dbReference type="InterPro" id="IPR001314">
    <property type="entry name" value="Peptidase_S1A"/>
</dbReference>